<dbReference type="PROSITE" id="PS50076">
    <property type="entry name" value="DNAJ_2"/>
    <property type="match status" value="1"/>
</dbReference>
<dbReference type="STRING" id="27342.A0A0H2SDL4"/>
<evidence type="ECO:0000313" key="4">
    <source>
        <dbReference type="EMBL" id="KLO15071.1"/>
    </source>
</evidence>
<evidence type="ECO:0000259" key="3">
    <source>
        <dbReference type="PROSITE" id="PS50076"/>
    </source>
</evidence>
<dbReference type="Gene3D" id="1.10.287.110">
    <property type="entry name" value="DnaJ domain"/>
    <property type="match status" value="1"/>
</dbReference>
<dbReference type="OrthoDB" id="1507364at2759"/>
<feature type="domain" description="J" evidence="3">
    <location>
        <begin position="147"/>
        <end position="209"/>
    </location>
</feature>
<dbReference type="InterPro" id="IPR001623">
    <property type="entry name" value="DnaJ_domain"/>
</dbReference>
<dbReference type="CDD" id="cd06257">
    <property type="entry name" value="DnaJ"/>
    <property type="match status" value="1"/>
</dbReference>
<dbReference type="PANTHER" id="PTHR43908">
    <property type="entry name" value="AT29763P-RELATED"/>
    <property type="match status" value="1"/>
</dbReference>
<feature type="coiled-coil region" evidence="1">
    <location>
        <begin position="259"/>
        <end position="411"/>
    </location>
</feature>
<feature type="region of interest" description="Disordered" evidence="2">
    <location>
        <begin position="109"/>
        <end position="136"/>
    </location>
</feature>
<protein>
    <recommendedName>
        <fullName evidence="3">J domain-containing protein</fullName>
    </recommendedName>
</protein>
<dbReference type="SUPFAM" id="SSF46565">
    <property type="entry name" value="Chaperone J-domain"/>
    <property type="match status" value="1"/>
</dbReference>
<feature type="compositionally biased region" description="Polar residues" evidence="2">
    <location>
        <begin position="68"/>
        <end position="85"/>
    </location>
</feature>
<dbReference type="PRINTS" id="PR00625">
    <property type="entry name" value="JDOMAIN"/>
</dbReference>
<keyword evidence="5" id="KW-1185">Reference proteome</keyword>
<dbReference type="SMART" id="SM00271">
    <property type="entry name" value="DnaJ"/>
    <property type="match status" value="1"/>
</dbReference>
<dbReference type="Pfam" id="PF00226">
    <property type="entry name" value="DnaJ"/>
    <property type="match status" value="1"/>
</dbReference>
<dbReference type="GO" id="GO:0030544">
    <property type="term" value="F:Hsp70 protein binding"/>
    <property type="evidence" value="ECO:0007669"/>
    <property type="project" value="TreeGrafter"/>
</dbReference>
<dbReference type="GO" id="GO:0071218">
    <property type="term" value="P:cellular response to misfolded protein"/>
    <property type="evidence" value="ECO:0007669"/>
    <property type="project" value="TreeGrafter"/>
</dbReference>
<keyword evidence="1" id="KW-0175">Coiled coil</keyword>
<dbReference type="EMBL" id="KQ085935">
    <property type="protein sequence ID" value="KLO15071.1"/>
    <property type="molecule type" value="Genomic_DNA"/>
</dbReference>
<reference evidence="4 5" key="1">
    <citation type="submission" date="2015-04" db="EMBL/GenBank/DDBJ databases">
        <title>Complete genome sequence of Schizopora paradoxa KUC8140, a cosmopolitan wood degrader in East Asia.</title>
        <authorList>
            <consortium name="DOE Joint Genome Institute"/>
            <person name="Min B."/>
            <person name="Park H."/>
            <person name="Jang Y."/>
            <person name="Kim J.-J."/>
            <person name="Kim K.H."/>
            <person name="Pangilinan J."/>
            <person name="Lipzen A."/>
            <person name="Riley R."/>
            <person name="Grigoriev I.V."/>
            <person name="Spatafora J.W."/>
            <person name="Choi I.-G."/>
        </authorList>
    </citation>
    <scope>NUCLEOTIDE SEQUENCE [LARGE SCALE GENOMIC DNA]</scope>
    <source>
        <strain evidence="4 5">KUC8140</strain>
    </source>
</reference>
<dbReference type="InterPro" id="IPR036869">
    <property type="entry name" value="J_dom_sf"/>
</dbReference>
<evidence type="ECO:0000256" key="1">
    <source>
        <dbReference type="SAM" id="Coils"/>
    </source>
</evidence>
<evidence type="ECO:0000256" key="2">
    <source>
        <dbReference type="SAM" id="MobiDB-lite"/>
    </source>
</evidence>
<accession>A0A0H2SDL4</accession>
<feature type="region of interest" description="Disordered" evidence="2">
    <location>
        <begin position="56"/>
        <end position="89"/>
    </location>
</feature>
<gene>
    <name evidence="4" type="ORF">SCHPADRAFT_996174</name>
</gene>
<evidence type="ECO:0000313" key="5">
    <source>
        <dbReference type="Proteomes" id="UP000053477"/>
    </source>
</evidence>
<dbReference type="AlphaFoldDB" id="A0A0H2SDL4"/>
<dbReference type="GO" id="GO:0005789">
    <property type="term" value="C:endoplasmic reticulum membrane"/>
    <property type="evidence" value="ECO:0007669"/>
    <property type="project" value="TreeGrafter"/>
</dbReference>
<dbReference type="InterPro" id="IPR051100">
    <property type="entry name" value="DnaJ_subfamily_B/C"/>
</dbReference>
<organism evidence="4 5">
    <name type="scientific">Schizopora paradoxa</name>
    <dbReference type="NCBI Taxonomy" id="27342"/>
    <lineage>
        <taxon>Eukaryota</taxon>
        <taxon>Fungi</taxon>
        <taxon>Dikarya</taxon>
        <taxon>Basidiomycota</taxon>
        <taxon>Agaricomycotina</taxon>
        <taxon>Agaricomycetes</taxon>
        <taxon>Hymenochaetales</taxon>
        <taxon>Schizoporaceae</taxon>
        <taxon>Schizopora</taxon>
    </lineage>
</organism>
<sequence>MPIDPNLRVALNYLKDAQAARDVRDYAKARELCNKSIATFSIPEATKLLESIDVLDPQPEPHQVPPNVLSQNTAASDTRNPSARNTPHDAASIFTTIPGQFDAIIPSPSACTAAEDEDSGGEPSFTPPNPSEQSAEVKRILRCDESSYYDILGLTGDASVVEIEIAHRKLTSQLTLESNTVAGNALSLVSKAYEILSDEKRKALYDKGGNSTAMGYAELGYRNDRFSDLSMAVSNGARIVADGFGGQTVSYSAQMQMVMNAAKEQKAQQEQLLAKAMEKERASKALQEQLIARTVQEQKQVQEQLFAKVMEEQRIAKAKQEQMLANALREQQANQQQLLARAMKEQRIQKVKQEQMIANAVNERQAAQEKLLAQAMAEQRVANERQQQMIAKAVAEQKARQEQALANMMKEYGNAWSSSSSKSKSDWF</sequence>
<proteinExistence type="predicted"/>
<dbReference type="PANTHER" id="PTHR43908:SF3">
    <property type="entry name" value="AT29763P-RELATED"/>
    <property type="match status" value="1"/>
</dbReference>
<name>A0A0H2SDL4_9AGAM</name>
<dbReference type="Proteomes" id="UP000053477">
    <property type="component" value="Unassembled WGS sequence"/>
</dbReference>
<dbReference type="InParanoid" id="A0A0H2SDL4"/>